<name>A0ACC2TUF5_9FUNG</name>
<dbReference type="Proteomes" id="UP001165960">
    <property type="component" value="Unassembled WGS sequence"/>
</dbReference>
<comment type="caution">
    <text evidence="1">The sequence shown here is derived from an EMBL/GenBank/DDBJ whole genome shotgun (WGS) entry which is preliminary data.</text>
</comment>
<proteinExistence type="predicted"/>
<dbReference type="EMBL" id="QTSX02002168">
    <property type="protein sequence ID" value="KAJ9077996.1"/>
    <property type="molecule type" value="Genomic_DNA"/>
</dbReference>
<sequence length="256" mass="29169">MAIPRLATLAYLWHQGFRASAACEKKHVYWVKTEQGEEDPLVISTGTGISGYFFLINDILRKHPSRTIILFETPYFNLQPAVPVLTERESLQEIDDMFLALGLEKCTLLGHSFGTAVACWVVKHRPHYVSKLILVDPVCFRTWDASLYRALLYSEPNSIETKLFQLFITQEPIIACAISRHLNWFECTLFPEQITMPAEIFIPDNDFLLNPTGLHSYLNHRIATDHLSHIHLTAMGTSHGLSMLHPHTTTQIATRL</sequence>
<organism evidence="1 2">
    <name type="scientific">Entomophthora muscae</name>
    <dbReference type="NCBI Taxonomy" id="34485"/>
    <lineage>
        <taxon>Eukaryota</taxon>
        <taxon>Fungi</taxon>
        <taxon>Fungi incertae sedis</taxon>
        <taxon>Zoopagomycota</taxon>
        <taxon>Entomophthoromycotina</taxon>
        <taxon>Entomophthoromycetes</taxon>
        <taxon>Entomophthorales</taxon>
        <taxon>Entomophthoraceae</taxon>
        <taxon>Entomophthora</taxon>
    </lineage>
</organism>
<reference evidence="1" key="1">
    <citation type="submission" date="2022-04" db="EMBL/GenBank/DDBJ databases">
        <title>Genome of the entomopathogenic fungus Entomophthora muscae.</title>
        <authorList>
            <person name="Elya C."/>
            <person name="Lovett B.R."/>
            <person name="Lee E."/>
            <person name="Macias A.M."/>
            <person name="Hajek A.E."/>
            <person name="De Bivort B.L."/>
            <person name="Kasson M.T."/>
            <person name="De Fine Licht H.H."/>
            <person name="Stajich J.E."/>
        </authorList>
    </citation>
    <scope>NUCLEOTIDE SEQUENCE</scope>
    <source>
        <strain evidence="1">Berkeley</strain>
    </source>
</reference>
<protein>
    <submittedName>
        <fullName evidence="1">Uncharacterized protein</fullName>
    </submittedName>
</protein>
<gene>
    <name evidence="1" type="ORF">DSO57_1011285</name>
</gene>
<keyword evidence="2" id="KW-1185">Reference proteome</keyword>
<evidence type="ECO:0000313" key="1">
    <source>
        <dbReference type="EMBL" id="KAJ9077996.1"/>
    </source>
</evidence>
<accession>A0ACC2TUF5</accession>
<evidence type="ECO:0000313" key="2">
    <source>
        <dbReference type="Proteomes" id="UP001165960"/>
    </source>
</evidence>